<accession>A0A371GCB3</accession>
<gene>
    <name evidence="1" type="primary">Tf2-9</name>
    <name evidence="1" type="ORF">CR513_30290</name>
</gene>
<evidence type="ECO:0000313" key="2">
    <source>
        <dbReference type="Proteomes" id="UP000257109"/>
    </source>
</evidence>
<comment type="caution">
    <text evidence="1">The sequence shown here is derived from an EMBL/GenBank/DDBJ whole genome shotgun (WGS) entry which is preliminary data.</text>
</comment>
<dbReference type="Gene3D" id="3.30.70.270">
    <property type="match status" value="1"/>
</dbReference>
<organism evidence="1 2">
    <name type="scientific">Mucuna pruriens</name>
    <name type="common">Velvet bean</name>
    <name type="synonym">Dolichos pruriens</name>
    <dbReference type="NCBI Taxonomy" id="157652"/>
    <lineage>
        <taxon>Eukaryota</taxon>
        <taxon>Viridiplantae</taxon>
        <taxon>Streptophyta</taxon>
        <taxon>Embryophyta</taxon>
        <taxon>Tracheophyta</taxon>
        <taxon>Spermatophyta</taxon>
        <taxon>Magnoliopsida</taxon>
        <taxon>eudicotyledons</taxon>
        <taxon>Gunneridae</taxon>
        <taxon>Pentapetalae</taxon>
        <taxon>rosids</taxon>
        <taxon>fabids</taxon>
        <taxon>Fabales</taxon>
        <taxon>Fabaceae</taxon>
        <taxon>Papilionoideae</taxon>
        <taxon>50 kb inversion clade</taxon>
        <taxon>NPAAA clade</taxon>
        <taxon>indigoferoid/millettioid clade</taxon>
        <taxon>Phaseoleae</taxon>
        <taxon>Mucuna</taxon>
    </lineage>
</organism>
<dbReference type="InterPro" id="IPR051320">
    <property type="entry name" value="Viral_Replic_Matur_Polypro"/>
</dbReference>
<dbReference type="AlphaFoldDB" id="A0A371GCB3"/>
<dbReference type="Proteomes" id="UP000257109">
    <property type="component" value="Unassembled WGS sequence"/>
</dbReference>
<dbReference type="InterPro" id="IPR043502">
    <property type="entry name" value="DNA/RNA_pol_sf"/>
</dbReference>
<dbReference type="EMBL" id="QJKJ01006037">
    <property type="protein sequence ID" value="RDX88149.1"/>
    <property type="molecule type" value="Genomic_DNA"/>
</dbReference>
<dbReference type="SUPFAM" id="SSF56672">
    <property type="entry name" value="DNA/RNA polymerases"/>
    <property type="match status" value="1"/>
</dbReference>
<dbReference type="OrthoDB" id="101614at2759"/>
<keyword evidence="2" id="KW-1185">Reference proteome</keyword>
<sequence length="133" mass="15523">MAMLTLFHGMMHKEIKVYVDDIIGKLRNEEDHLRLNLAKCTFVDKVRAIFEMPPPRTKKEVQGFLGRLNYIAWFISQLMATCELIFKFDTCEEAFEKIKQYLQNPPILVLLVLKRPPIVYLTMLDRSMGCVLG</sequence>
<proteinExistence type="predicted"/>
<dbReference type="PANTHER" id="PTHR33064:SF37">
    <property type="entry name" value="RIBONUCLEASE H"/>
    <property type="match status" value="1"/>
</dbReference>
<name>A0A371GCB3_MUCPR</name>
<protein>
    <submittedName>
        <fullName evidence="1">Tf2-9</fullName>
    </submittedName>
</protein>
<evidence type="ECO:0000313" key="1">
    <source>
        <dbReference type="EMBL" id="RDX88149.1"/>
    </source>
</evidence>
<reference evidence="1" key="1">
    <citation type="submission" date="2018-05" db="EMBL/GenBank/DDBJ databases">
        <title>Draft genome of Mucuna pruriens seed.</title>
        <authorList>
            <person name="Nnadi N.E."/>
            <person name="Vos R."/>
            <person name="Hasami M.H."/>
            <person name="Devisetty U.K."/>
            <person name="Aguiy J.C."/>
        </authorList>
    </citation>
    <scope>NUCLEOTIDE SEQUENCE [LARGE SCALE GENOMIC DNA]</scope>
    <source>
        <strain evidence="1">JCA_2017</strain>
    </source>
</reference>
<dbReference type="InterPro" id="IPR043128">
    <property type="entry name" value="Rev_trsase/Diguanyl_cyclase"/>
</dbReference>
<dbReference type="PANTHER" id="PTHR33064">
    <property type="entry name" value="POL PROTEIN"/>
    <property type="match status" value="1"/>
</dbReference>
<feature type="non-terminal residue" evidence="1">
    <location>
        <position position="1"/>
    </location>
</feature>